<dbReference type="PANTHER" id="PTHR42760">
    <property type="entry name" value="SHORT-CHAIN DEHYDROGENASES/REDUCTASES FAMILY MEMBER"/>
    <property type="match status" value="1"/>
</dbReference>
<evidence type="ECO:0000313" key="3">
    <source>
        <dbReference type="EMBL" id="RWY41578.1"/>
    </source>
</evidence>
<dbReference type="Proteomes" id="UP000287168">
    <property type="component" value="Unassembled WGS sequence"/>
</dbReference>
<keyword evidence="4" id="KW-1185">Reference proteome</keyword>
<dbReference type="PANTHER" id="PTHR42760:SF40">
    <property type="entry name" value="3-OXOACYL-[ACYL-CARRIER-PROTEIN] REDUCTASE, CHLOROPLASTIC"/>
    <property type="match status" value="1"/>
</dbReference>
<feature type="domain" description="Ketoreductase" evidence="2">
    <location>
        <begin position="12"/>
        <end position="152"/>
    </location>
</feature>
<proteinExistence type="inferred from homology"/>
<dbReference type="InterPro" id="IPR020904">
    <property type="entry name" value="Sc_DH/Rdtase_CS"/>
</dbReference>
<dbReference type="OrthoDB" id="9796652at2"/>
<dbReference type="SUPFAM" id="SSF51735">
    <property type="entry name" value="NAD(P)-binding Rossmann-fold domains"/>
    <property type="match status" value="1"/>
</dbReference>
<dbReference type="Pfam" id="PF13561">
    <property type="entry name" value="adh_short_C2"/>
    <property type="match status" value="1"/>
</dbReference>
<reference evidence="3 4" key="1">
    <citation type="journal article" date="2015" name="Int. J. Syst. Evol. Microbiol.">
        <title>Gemmobacter intermedius sp. nov., isolated from a white stork (Ciconia ciconia).</title>
        <authorList>
            <person name="Kampfer P."/>
            <person name="Jerzak L."/>
            <person name="Wilharm G."/>
            <person name="Golke J."/>
            <person name="Busse H.J."/>
            <person name="Glaeser S.P."/>
        </authorList>
    </citation>
    <scope>NUCLEOTIDE SEQUENCE [LARGE SCALE GENOMIC DNA]</scope>
    <source>
        <strain evidence="3 4">119/4</strain>
    </source>
</reference>
<dbReference type="InterPro" id="IPR002347">
    <property type="entry name" value="SDR_fam"/>
</dbReference>
<evidence type="ECO:0000256" key="1">
    <source>
        <dbReference type="ARBA" id="ARBA00006484"/>
    </source>
</evidence>
<dbReference type="InterPro" id="IPR036291">
    <property type="entry name" value="NAD(P)-bd_dom_sf"/>
</dbReference>
<dbReference type="SMART" id="SM00822">
    <property type="entry name" value="PKS_KR"/>
    <property type="match status" value="1"/>
</dbReference>
<evidence type="ECO:0000259" key="2">
    <source>
        <dbReference type="SMART" id="SM00822"/>
    </source>
</evidence>
<name>A0A444MC44_9RHOB</name>
<comment type="similarity">
    <text evidence="1">Belongs to the short-chain dehydrogenases/reductases (SDR) family.</text>
</comment>
<dbReference type="GO" id="GO:0030497">
    <property type="term" value="P:fatty acid elongation"/>
    <property type="evidence" value="ECO:0007669"/>
    <property type="project" value="TreeGrafter"/>
</dbReference>
<dbReference type="NCBIfam" id="NF006070">
    <property type="entry name" value="PRK08213.1"/>
    <property type="match status" value="1"/>
</dbReference>
<dbReference type="PRINTS" id="PR00080">
    <property type="entry name" value="SDRFAMILY"/>
</dbReference>
<dbReference type="Gene3D" id="3.40.50.720">
    <property type="entry name" value="NAD(P)-binding Rossmann-like Domain"/>
    <property type="match status" value="1"/>
</dbReference>
<dbReference type="InterPro" id="IPR057326">
    <property type="entry name" value="KR_dom"/>
</dbReference>
<dbReference type="EMBL" id="SBLC01000010">
    <property type="protein sequence ID" value="RWY41578.1"/>
    <property type="molecule type" value="Genomic_DNA"/>
</dbReference>
<gene>
    <name evidence="3" type="ORF">EP867_09055</name>
</gene>
<sequence>MTAAGLFDLTGQVAIVTGGSRGIGFQMARALGQQGASLVLTARKAAELDAARAELAAEGIRALTLVCDQSDPAAAGAITEAALTLTGRIEILVNNAGTTWGAPAEDYPDEGWRKVMALNLDAVFTLSREVARRAMLPQGYGRIVNIASVTGLTGNLLSMEGTVAYNASKGGVISLTRAMAAEWGSRGVTVNAIAPGYFVSKMTKGTVDQHEAALLAHTPRGRLGAEQDLAGPVLLFASRASDHITGQTLAVDGGYSAL</sequence>
<dbReference type="GO" id="GO:0016616">
    <property type="term" value="F:oxidoreductase activity, acting on the CH-OH group of donors, NAD or NADP as acceptor"/>
    <property type="evidence" value="ECO:0007669"/>
    <property type="project" value="TreeGrafter"/>
</dbReference>
<protein>
    <submittedName>
        <fullName evidence="3">SDR family oxidoreductase</fullName>
    </submittedName>
</protein>
<dbReference type="RefSeq" id="WP_128488345.1">
    <property type="nucleotide sequence ID" value="NZ_JBHLXB010000007.1"/>
</dbReference>
<comment type="caution">
    <text evidence="3">The sequence shown here is derived from an EMBL/GenBank/DDBJ whole genome shotgun (WGS) entry which is preliminary data.</text>
</comment>
<accession>A0A444MC44</accession>
<organism evidence="3 4">
    <name type="scientific">Falsigemmobacter intermedius</name>
    <dbReference type="NCBI Taxonomy" id="1553448"/>
    <lineage>
        <taxon>Bacteria</taxon>
        <taxon>Pseudomonadati</taxon>
        <taxon>Pseudomonadota</taxon>
        <taxon>Alphaproteobacteria</taxon>
        <taxon>Rhodobacterales</taxon>
        <taxon>Paracoccaceae</taxon>
        <taxon>Falsigemmobacter</taxon>
    </lineage>
</organism>
<dbReference type="AlphaFoldDB" id="A0A444MC44"/>
<dbReference type="PRINTS" id="PR00081">
    <property type="entry name" value="GDHRDH"/>
</dbReference>
<dbReference type="PROSITE" id="PS00061">
    <property type="entry name" value="ADH_SHORT"/>
    <property type="match status" value="1"/>
</dbReference>
<dbReference type="FunFam" id="3.40.50.720:FF:000084">
    <property type="entry name" value="Short-chain dehydrogenase reductase"/>
    <property type="match status" value="1"/>
</dbReference>
<evidence type="ECO:0000313" key="4">
    <source>
        <dbReference type="Proteomes" id="UP000287168"/>
    </source>
</evidence>